<comment type="caution">
    <text evidence="7">The sequence shown here is derived from an EMBL/GenBank/DDBJ whole genome shotgun (WGS) entry which is preliminary data.</text>
</comment>
<feature type="transmembrane region" description="Helical" evidence="6">
    <location>
        <begin position="73"/>
        <end position="96"/>
    </location>
</feature>
<dbReference type="Proteomes" id="UP001054252">
    <property type="component" value="Unassembled WGS sequence"/>
</dbReference>
<evidence type="ECO:0000256" key="2">
    <source>
        <dbReference type="ARBA" id="ARBA00006840"/>
    </source>
</evidence>
<evidence type="ECO:0000313" key="7">
    <source>
        <dbReference type="EMBL" id="GKU95073.1"/>
    </source>
</evidence>
<dbReference type="GO" id="GO:0009734">
    <property type="term" value="P:auxin-activated signaling pathway"/>
    <property type="evidence" value="ECO:0007669"/>
    <property type="project" value="InterPro"/>
</dbReference>
<feature type="transmembrane region" description="Helical" evidence="6">
    <location>
        <begin position="229"/>
        <end position="253"/>
    </location>
</feature>
<keyword evidence="8" id="KW-1185">Reference proteome</keyword>
<keyword evidence="4 6" id="KW-1133">Transmembrane helix</keyword>
<evidence type="ECO:0000256" key="5">
    <source>
        <dbReference type="ARBA" id="ARBA00023136"/>
    </source>
</evidence>
<evidence type="ECO:0000256" key="4">
    <source>
        <dbReference type="ARBA" id="ARBA00022989"/>
    </source>
</evidence>
<dbReference type="InterPro" id="IPR018499">
    <property type="entry name" value="Tetraspanin/Peripherin"/>
</dbReference>
<proteinExistence type="inferred from homology"/>
<sequence length="520" mass="58287">MARVSNTLFIIVNFITLILGLAAVIYSVFIRLHGGTTCQKILQEPLLVIGVFASVVSYLGLMGPCCRVNAAMMAYLVFVAVLILGIIAFTIFGLLVTKASAANNVQWGGFREHRIKNYSGWLRRQVLNYRHWAEIGGCLADFHICNGYRFNAADSWKPSSHFSRLQSGCCKPPFYCGYKYKNGTFWEMPRSGPAEPDLDCRRWSNNPRRMCYHCNSCIRGMVHYIRLQWLALAVTNISVLILVVVIANIAFSMVRVSNFIVGVVNALSLVLGLAATVAGLYFLIHGGSTQCQQSLTEPLLITGALVFLFSIMGLVGACCKNNFVMFVYLTVMLILLVGIIGFTVFVFLVTNKGVGKVVSDKGFKQYRTGDYAHWLERHFVNEKKWDRIRSCLVESHICKSLGNKNEPDFFKMSLTSLQSGCCKPPSECGFQFKNATFWEVEGSGPPSNNTDCQTWGNNGDKLCYDCNSCKTGFLANIRNQWKHLLFFNICLFIVLILVYSIGCCAMKSNRRDSRKYRGMP</sequence>
<evidence type="ECO:0000256" key="1">
    <source>
        <dbReference type="ARBA" id="ARBA00004141"/>
    </source>
</evidence>
<feature type="transmembrane region" description="Helical" evidence="6">
    <location>
        <begin position="295"/>
        <end position="317"/>
    </location>
</feature>
<name>A0AAV5I1V3_9ROSI</name>
<feature type="transmembrane region" description="Helical" evidence="6">
    <location>
        <begin position="259"/>
        <end position="283"/>
    </location>
</feature>
<reference evidence="7 8" key="1">
    <citation type="journal article" date="2021" name="Commun. Biol.">
        <title>The genome of Shorea leprosula (Dipterocarpaceae) highlights the ecological relevance of drought in aseasonal tropical rainforests.</title>
        <authorList>
            <person name="Ng K.K.S."/>
            <person name="Kobayashi M.J."/>
            <person name="Fawcett J.A."/>
            <person name="Hatakeyama M."/>
            <person name="Paape T."/>
            <person name="Ng C.H."/>
            <person name="Ang C.C."/>
            <person name="Tnah L.H."/>
            <person name="Lee C.T."/>
            <person name="Nishiyama T."/>
            <person name="Sese J."/>
            <person name="O'Brien M.J."/>
            <person name="Copetti D."/>
            <person name="Mohd Noor M.I."/>
            <person name="Ong R.C."/>
            <person name="Putra M."/>
            <person name="Sireger I.Z."/>
            <person name="Indrioko S."/>
            <person name="Kosugi Y."/>
            <person name="Izuno A."/>
            <person name="Isagi Y."/>
            <person name="Lee S.L."/>
            <person name="Shimizu K.K."/>
        </authorList>
    </citation>
    <scope>NUCLEOTIDE SEQUENCE [LARGE SCALE GENOMIC DNA]</scope>
    <source>
        <strain evidence="7">214</strain>
    </source>
</reference>
<evidence type="ECO:0000256" key="6">
    <source>
        <dbReference type="SAM" id="Phobius"/>
    </source>
</evidence>
<comment type="similarity">
    <text evidence="2">Belongs to the tetraspanin (TM4SF) family.</text>
</comment>
<evidence type="ECO:0000313" key="8">
    <source>
        <dbReference type="Proteomes" id="UP001054252"/>
    </source>
</evidence>
<feature type="transmembrane region" description="Helical" evidence="6">
    <location>
        <begin position="6"/>
        <end position="29"/>
    </location>
</feature>
<dbReference type="InterPro" id="IPR044991">
    <property type="entry name" value="TET_plant"/>
</dbReference>
<evidence type="ECO:0000256" key="3">
    <source>
        <dbReference type="ARBA" id="ARBA00022692"/>
    </source>
</evidence>
<organism evidence="7 8">
    <name type="scientific">Rubroshorea leprosula</name>
    <dbReference type="NCBI Taxonomy" id="152421"/>
    <lineage>
        <taxon>Eukaryota</taxon>
        <taxon>Viridiplantae</taxon>
        <taxon>Streptophyta</taxon>
        <taxon>Embryophyta</taxon>
        <taxon>Tracheophyta</taxon>
        <taxon>Spermatophyta</taxon>
        <taxon>Magnoliopsida</taxon>
        <taxon>eudicotyledons</taxon>
        <taxon>Gunneridae</taxon>
        <taxon>Pentapetalae</taxon>
        <taxon>rosids</taxon>
        <taxon>malvids</taxon>
        <taxon>Malvales</taxon>
        <taxon>Dipterocarpaceae</taxon>
        <taxon>Rubroshorea</taxon>
    </lineage>
</organism>
<dbReference type="AlphaFoldDB" id="A0AAV5I1V3"/>
<dbReference type="PANTHER" id="PTHR32191">
    <property type="entry name" value="TETRASPANIN-8-RELATED"/>
    <property type="match status" value="1"/>
</dbReference>
<feature type="transmembrane region" description="Helical" evidence="6">
    <location>
        <begin position="484"/>
        <end position="502"/>
    </location>
</feature>
<comment type="subcellular location">
    <subcellularLocation>
        <location evidence="1">Membrane</location>
        <topology evidence="1">Multi-pass membrane protein</topology>
    </subcellularLocation>
</comment>
<protein>
    <recommendedName>
        <fullName evidence="9">Tetraspanin</fullName>
    </recommendedName>
</protein>
<dbReference type="GO" id="GO:0016020">
    <property type="term" value="C:membrane"/>
    <property type="evidence" value="ECO:0007669"/>
    <property type="project" value="UniProtKB-SubCell"/>
</dbReference>
<keyword evidence="5 6" id="KW-0472">Membrane</keyword>
<dbReference type="EMBL" id="BPVZ01000008">
    <property type="protein sequence ID" value="GKU95073.1"/>
    <property type="molecule type" value="Genomic_DNA"/>
</dbReference>
<keyword evidence="3 6" id="KW-0812">Transmembrane</keyword>
<evidence type="ECO:0008006" key="9">
    <source>
        <dbReference type="Google" id="ProtNLM"/>
    </source>
</evidence>
<feature type="transmembrane region" description="Helical" evidence="6">
    <location>
        <begin position="41"/>
        <end position="61"/>
    </location>
</feature>
<gene>
    <name evidence="7" type="ORF">SLEP1_g8479</name>
</gene>
<dbReference type="Pfam" id="PF00335">
    <property type="entry name" value="Tetraspanin"/>
    <property type="match status" value="2"/>
</dbReference>
<feature type="transmembrane region" description="Helical" evidence="6">
    <location>
        <begin position="323"/>
        <end position="349"/>
    </location>
</feature>
<accession>A0AAV5I1V3</accession>